<dbReference type="Gene3D" id="3.10.450.360">
    <property type="match status" value="1"/>
</dbReference>
<reference evidence="2 3" key="1">
    <citation type="submission" date="2024-04" db="EMBL/GenBank/DDBJ databases">
        <title>whole genome sequencing of Lutimonas vermicola strain IMCC1616.</title>
        <authorList>
            <person name="Bae S.S."/>
        </authorList>
    </citation>
    <scope>NUCLEOTIDE SEQUENCE [LARGE SCALE GENOMIC DNA]</scope>
    <source>
        <strain evidence="2 3">IMCC1616</strain>
    </source>
</reference>
<keyword evidence="2" id="KW-0808">Transferase</keyword>
<name>A0ABU9L5J6_9FLAO</name>
<sequence length="168" mass="19180">MKKLLLGLLAIGLTTQFYAQVINEGMLPEVEVRATNYKYLNSVDNSEAAVPVQLLEDMVAKFDIKSSEFYEDQSDFYRVYFYIPDGMIVAAYDRDGKILYTIEKFKDIALPYSVASSIAEKFPKWTIAKDVYKVSYTADQPAKKSYKIVLKNGKKTIRIKVDEEGEVL</sequence>
<dbReference type="SUPFAM" id="SSF160574">
    <property type="entry name" value="BT0923-like"/>
    <property type="match status" value="1"/>
</dbReference>
<keyword evidence="2" id="KW-0548">Nucleotidyltransferase</keyword>
<keyword evidence="1" id="KW-0732">Signal</keyword>
<evidence type="ECO:0000313" key="3">
    <source>
        <dbReference type="Proteomes" id="UP001474120"/>
    </source>
</evidence>
<evidence type="ECO:0000256" key="1">
    <source>
        <dbReference type="SAM" id="SignalP"/>
    </source>
</evidence>
<accession>A0ABU9L5J6</accession>
<feature type="signal peptide" evidence="1">
    <location>
        <begin position="1"/>
        <end position="19"/>
    </location>
</feature>
<dbReference type="GO" id="GO:0016779">
    <property type="term" value="F:nucleotidyltransferase activity"/>
    <property type="evidence" value="ECO:0007669"/>
    <property type="project" value="UniProtKB-KW"/>
</dbReference>
<proteinExistence type="predicted"/>
<gene>
    <name evidence="2" type="ORF">AABB81_14085</name>
</gene>
<feature type="chain" id="PRO_5047496657" evidence="1">
    <location>
        <begin position="20"/>
        <end position="168"/>
    </location>
</feature>
<keyword evidence="3" id="KW-1185">Reference proteome</keyword>
<comment type="caution">
    <text evidence="2">The sequence shown here is derived from an EMBL/GenBank/DDBJ whole genome shotgun (WGS) entry which is preliminary data.</text>
</comment>
<dbReference type="Proteomes" id="UP001474120">
    <property type="component" value="Unassembled WGS sequence"/>
</dbReference>
<evidence type="ECO:0000313" key="2">
    <source>
        <dbReference type="EMBL" id="MEL4457034.1"/>
    </source>
</evidence>
<organism evidence="2 3">
    <name type="scientific">Lutimonas vermicola</name>
    <dbReference type="NCBI Taxonomy" id="414288"/>
    <lineage>
        <taxon>Bacteria</taxon>
        <taxon>Pseudomonadati</taxon>
        <taxon>Bacteroidota</taxon>
        <taxon>Flavobacteriia</taxon>
        <taxon>Flavobacteriales</taxon>
        <taxon>Flavobacteriaceae</taxon>
        <taxon>Lutimonas</taxon>
    </lineage>
</organism>
<dbReference type="RefSeq" id="WP_342161195.1">
    <property type="nucleotide sequence ID" value="NZ_JBCDNA010000003.1"/>
</dbReference>
<protein>
    <submittedName>
        <fullName evidence="2">Nicotinate-nucleotide adenylyltransferase</fullName>
    </submittedName>
</protein>
<dbReference type="EMBL" id="JBCDNA010000003">
    <property type="protein sequence ID" value="MEL4457034.1"/>
    <property type="molecule type" value="Genomic_DNA"/>
</dbReference>